<evidence type="ECO:0000313" key="1">
    <source>
        <dbReference type="EMBL" id="MCI1188372.1"/>
    </source>
</evidence>
<comment type="caution">
    <text evidence="1">The sequence shown here is derived from an EMBL/GenBank/DDBJ whole genome shotgun (WGS) entry which is preliminary data.</text>
</comment>
<dbReference type="AlphaFoldDB" id="A0A9X1VHH7"/>
<evidence type="ECO:0000313" key="2">
    <source>
        <dbReference type="Proteomes" id="UP001139193"/>
    </source>
</evidence>
<accession>A0A9X1VHH7</accession>
<organism evidence="1 2">
    <name type="scientific">Hymenobacter cyanobacteriorum</name>
    <dbReference type="NCBI Taxonomy" id="2926463"/>
    <lineage>
        <taxon>Bacteria</taxon>
        <taxon>Pseudomonadati</taxon>
        <taxon>Bacteroidota</taxon>
        <taxon>Cytophagia</taxon>
        <taxon>Cytophagales</taxon>
        <taxon>Hymenobacteraceae</taxon>
        <taxon>Hymenobacter</taxon>
    </lineage>
</organism>
<protein>
    <submittedName>
        <fullName evidence="1">Uncharacterized protein</fullName>
    </submittedName>
</protein>
<sequence length="116" mass="12797">MQTLRFLLAWLLLLCLVRTLLPEAWVLALHRHEHTTEEPAQTPAFRHKGKALVSKAHQHCPVEQFYDVAYQAAVPVPMPCPPVAPRYAVATALPPVRPAAGEALFARSLRGPPAHA</sequence>
<dbReference type="EMBL" id="JALBGC010000003">
    <property type="protein sequence ID" value="MCI1188372.1"/>
    <property type="molecule type" value="Genomic_DNA"/>
</dbReference>
<gene>
    <name evidence="1" type="ORF">MON38_13150</name>
</gene>
<dbReference type="Proteomes" id="UP001139193">
    <property type="component" value="Unassembled WGS sequence"/>
</dbReference>
<keyword evidence="2" id="KW-1185">Reference proteome</keyword>
<dbReference type="RefSeq" id="WP_241936633.1">
    <property type="nucleotide sequence ID" value="NZ_JALBGC010000003.1"/>
</dbReference>
<name>A0A9X1VHH7_9BACT</name>
<proteinExistence type="predicted"/>
<reference evidence="1" key="1">
    <citation type="submission" date="2022-03" db="EMBL/GenBank/DDBJ databases">
        <title>Bacterial whole genome sequence for Hymenobacter sp. DH14.</title>
        <authorList>
            <person name="Le V."/>
        </authorList>
    </citation>
    <scope>NUCLEOTIDE SEQUENCE</scope>
    <source>
        <strain evidence="1">DH14</strain>
    </source>
</reference>